<keyword evidence="3" id="KW-0808">Transferase</keyword>
<evidence type="ECO:0000313" key="3">
    <source>
        <dbReference type="EMBL" id="GBQ85796.1"/>
    </source>
</evidence>
<dbReference type="InterPro" id="IPR001544">
    <property type="entry name" value="Aminotrans_IV"/>
</dbReference>
<accession>A0ABQ0Q001</accession>
<dbReference type="PANTHER" id="PTHR42743:SF2">
    <property type="entry name" value="AMINODEOXYCHORISMATE LYASE"/>
    <property type="match status" value="1"/>
</dbReference>
<dbReference type="Pfam" id="PF01063">
    <property type="entry name" value="Aminotran_4"/>
    <property type="match status" value="1"/>
</dbReference>
<dbReference type="PANTHER" id="PTHR42743">
    <property type="entry name" value="AMINO-ACID AMINOTRANSFERASE"/>
    <property type="match status" value="1"/>
</dbReference>
<dbReference type="RefSeq" id="WP_264814645.1">
    <property type="nucleotide sequence ID" value="NZ_BAPV01000004.1"/>
</dbReference>
<comment type="similarity">
    <text evidence="1">Belongs to the class-IV pyridoxal-phosphate-dependent aminotransferase family.</text>
</comment>
<proteinExistence type="inferred from homology"/>
<protein>
    <recommendedName>
        <fullName evidence="2">Probable branched-chain-amino-acid aminotransferase</fullName>
    </recommendedName>
</protein>
<evidence type="ECO:0000256" key="2">
    <source>
        <dbReference type="ARBA" id="ARBA00014472"/>
    </source>
</evidence>
<name>A0ABQ0Q001_9PROT</name>
<reference evidence="3" key="1">
    <citation type="submission" date="2013-04" db="EMBL/GenBank/DDBJ databases">
        <title>The genome sequencing project of 58 acetic acid bacteria.</title>
        <authorList>
            <person name="Okamoto-Kainuma A."/>
            <person name="Ishikawa M."/>
            <person name="Umino S."/>
            <person name="Koizumi Y."/>
            <person name="Shiwa Y."/>
            <person name="Yoshikawa H."/>
            <person name="Matsutani M."/>
            <person name="Matsushita K."/>
        </authorList>
    </citation>
    <scope>NUCLEOTIDE SEQUENCE</scope>
    <source>
        <strain evidence="3">NRIC 0535</strain>
    </source>
</reference>
<gene>
    <name evidence="3" type="ORF">AA0535_0858</name>
</gene>
<keyword evidence="4" id="KW-1185">Reference proteome</keyword>
<dbReference type="InterPro" id="IPR050571">
    <property type="entry name" value="Class-IV_PLP-Dep_Aminotrnsfr"/>
</dbReference>
<dbReference type="GO" id="GO:0008483">
    <property type="term" value="F:transaminase activity"/>
    <property type="evidence" value="ECO:0007669"/>
    <property type="project" value="UniProtKB-KW"/>
</dbReference>
<dbReference type="Gene3D" id="3.30.470.10">
    <property type="match status" value="1"/>
</dbReference>
<comment type="caution">
    <text evidence="3">The sequence shown here is derived from an EMBL/GenBank/DDBJ whole genome shotgun (WGS) entry which is preliminary data.</text>
</comment>
<dbReference type="InterPro" id="IPR043131">
    <property type="entry name" value="BCAT-like_N"/>
</dbReference>
<dbReference type="Gene3D" id="3.20.10.10">
    <property type="entry name" value="D-amino Acid Aminotransferase, subunit A, domain 2"/>
    <property type="match status" value="1"/>
</dbReference>
<dbReference type="EMBL" id="BAPV01000004">
    <property type="protein sequence ID" value="GBQ85796.1"/>
    <property type="molecule type" value="Genomic_DNA"/>
</dbReference>
<dbReference type="InterPro" id="IPR036038">
    <property type="entry name" value="Aminotransferase-like"/>
</dbReference>
<evidence type="ECO:0000313" key="4">
    <source>
        <dbReference type="Proteomes" id="UP001062776"/>
    </source>
</evidence>
<sequence>MRFLWHNQGLEAVSEARIDPQDRGLLLGDGLFETMRLSAGKIMRLQAHLARLTAGAALLRLPLPDRTVLQEALDQLVAANGMAEGSLRLTLTRGAGPRGVLPPATPSPTLLITQALPVAALPPCRVQISPWRRDGASPLSRIKHLNYLPQILARLEASEAGFDDALLLSGNGQHIAESSAASLVILDGSRLITPPLEDGALAGIARAALLATGQCVEKSITPDSLCASRGAWLVNSLSVREIAQSGACALPRHEAWTARLTAILAQDTPQT</sequence>
<dbReference type="InterPro" id="IPR043132">
    <property type="entry name" value="BCAT-like_C"/>
</dbReference>
<keyword evidence="3" id="KW-0032">Aminotransferase</keyword>
<organism evidence="3 4">
    <name type="scientific">Asaia krungthepensis NRIC 0535</name>
    <dbReference type="NCBI Taxonomy" id="1307925"/>
    <lineage>
        <taxon>Bacteria</taxon>
        <taxon>Pseudomonadati</taxon>
        <taxon>Pseudomonadota</taxon>
        <taxon>Alphaproteobacteria</taxon>
        <taxon>Acetobacterales</taxon>
        <taxon>Acetobacteraceae</taxon>
        <taxon>Asaia</taxon>
    </lineage>
</organism>
<dbReference type="SUPFAM" id="SSF56752">
    <property type="entry name" value="D-aminoacid aminotransferase-like PLP-dependent enzymes"/>
    <property type="match status" value="1"/>
</dbReference>
<evidence type="ECO:0000256" key="1">
    <source>
        <dbReference type="ARBA" id="ARBA00009320"/>
    </source>
</evidence>
<dbReference type="Proteomes" id="UP001062776">
    <property type="component" value="Unassembled WGS sequence"/>
</dbReference>